<proteinExistence type="inferred from homology"/>
<evidence type="ECO:0000256" key="2">
    <source>
        <dbReference type="ARBA" id="ARBA00007832"/>
    </source>
</evidence>
<evidence type="ECO:0000256" key="1">
    <source>
        <dbReference type="ARBA" id="ARBA00004924"/>
    </source>
</evidence>
<dbReference type="Pfam" id="PF04183">
    <property type="entry name" value="IucA_IucC"/>
    <property type="match status" value="1"/>
</dbReference>
<organism evidence="5 6">
    <name type="scientific">Jiangella mangrovi</name>
    <dbReference type="NCBI Taxonomy" id="1524084"/>
    <lineage>
        <taxon>Bacteria</taxon>
        <taxon>Bacillati</taxon>
        <taxon>Actinomycetota</taxon>
        <taxon>Actinomycetes</taxon>
        <taxon>Jiangellales</taxon>
        <taxon>Jiangellaceae</taxon>
        <taxon>Jiangella</taxon>
    </lineage>
</organism>
<evidence type="ECO:0000259" key="3">
    <source>
        <dbReference type="Pfam" id="PF04183"/>
    </source>
</evidence>
<dbReference type="InterPro" id="IPR022770">
    <property type="entry name" value="IucA/IucC-like_C"/>
</dbReference>
<dbReference type="Gene3D" id="1.10.510.40">
    <property type="match status" value="1"/>
</dbReference>
<dbReference type="GO" id="GO:0019290">
    <property type="term" value="P:siderophore biosynthetic process"/>
    <property type="evidence" value="ECO:0007669"/>
    <property type="project" value="InterPro"/>
</dbReference>
<dbReference type="PANTHER" id="PTHR34384:SF6">
    <property type="entry name" value="STAPHYLOFERRIN B SYNTHASE"/>
    <property type="match status" value="1"/>
</dbReference>
<gene>
    <name evidence="5" type="ORF">HD601_002327</name>
</gene>
<dbReference type="InterPro" id="IPR037455">
    <property type="entry name" value="LucA/IucC-like"/>
</dbReference>
<feature type="domain" description="Aerobactin siderophore biosynthesis IucA/IucC N-terminal" evidence="3">
    <location>
        <begin position="138"/>
        <end position="382"/>
    </location>
</feature>
<evidence type="ECO:0000313" key="6">
    <source>
        <dbReference type="Proteomes" id="UP000542813"/>
    </source>
</evidence>
<name>A0A7W9LL56_9ACTN</name>
<dbReference type="RefSeq" id="WP_184822019.1">
    <property type="nucleotide sequence ID" value="NZ_JACHMM010000001.1"/>
</dbReference>
<dbReference type="Gene3D" id="3.30.310.280">
    <property type="match status" value="1"/>
</dbReference>
<keyword evidence="6" id="KW-1185">Reference proteome</keyword>
<sequence length="591" mass="64421">MTTPDLEQWERASRELIAKLLTEFRYEEIIAPAISASGAFAVELPGGTLTGRAVRRALDWWRVLPESLSWSGGGATDGGALPDAVEVFTAVLTAAGAEPSTVAGAVSELSSTLLTDARQLATARPAAELVDLEPVLVEAELTGHPWIVANKGRVGFGADDLLAYPPEARADVRLLWLAASPSVADAVTVDGLDHHAVVREQVGDAAFEALRAGAQLGGLDPSTCVFVPVHPWQWAHRILPLHAAQLARGELVFRGEGPARYRPQLAIRTMTDLDDPTRRYLKLPLSILNTSVYRGLPRERTLAAPALTSWLSSVVDGDDFLRETGLILLGEVAGVSVAHPVYSTMAGAPYQYTELLGAIWREPVQPYLRDGEQAVSLAALMHVDPSGGTFAGALVERSGLTAAEWVERLHQAVLPPLLHVLYKYGAMFSPHGQNCMIVHRDGVPTRLVVKDFVDDLAICSESIPEHAGLTPAVRAALADVILDGKTLRKYLQNGLLICVYRYLAELLTDRMGLSERDFWTSARTVLTTYQNRFRGELSDRFPIFDLESPTFPKLCLNRLRLFERGYADDPERPVIQAQGTVPNPLSPHFPH</sequence>
<dbReference type="InterPro" id="IPR007310">
    <property type="entry name" value="Aerobactin_biosyn_IucA/IucC_N"/>
</dbReference>
<evidence type="ECO:0000259" key="4">
    <source>
        <dbReference type="Pfam" id="PF06276"/>
    </source>
</evidence>
<accession>A0A7W9LL56</accession>
<dbReference type="Gene3D" id="6.10.250.3370">
    <property type="match status" value="1"/>
</dbReference>
<comment type="pathway">
    <text evidence="1">Siderophore biosynthesis.</text>
</comment>
<dbReference type="EMBL" id="JACHMM010000001">
    <property type="protein sequence ID" value="MBB5787752.1"/>
    <property type="molecule type" value="Genomic_DNA"/>
</dbReference>
<reference evidence="5 6" key="1">
    <citation type="submission" date="2020-08" db="EMBL/GenBank/DDBJ databases">
        <title>Sequencing the genomes of 1000 actinobacteria strains.</title>
        <authorList>
            <person name="Klenk H.-P."/>
        </authorList>
    </citation>
    <scope>NUCLEOTIDE SEQUENCE [LARGE SCALE GENOMIC DNA]</scope>
    <source>
        <strain evidence="5 6">DSM 102122</strain>
    </source>
</reference>
<dbReference type="PANTHER" id="PTHR34384">
    <property type="entry name" value="L-2,3-DIAMINOPROPANOATE--CITRATE LIGASE"/>
    <property type="match status" value="1"/>
</dbReference>
<dbReference type="GO" id="GO:0016881">
    <property type="term" value="F:acid-amino acid ligase activity"/>
    <property type="evidence" value="ECO:0007669"/>
    <property type="project" value="UniProtKB-ARBA"/>
</dbReference>
<comment type="caution">
    <text evidence="5">The sequence shown here is derived from an EMBL/GenBank/DDBJ whole genome shotgun (WGS) entry which is preliminary data.</text>
</comment>
<dbReference type="Proteomes" id="UP000542813">
    <property type="component" value="Unassembled WGS sequence"/>
</dbReference>
<feature type="domain" description="Aerobactin siderophore biosynthesis IucA/IucC-like C-terminal" evidence="4">
    <location>
        <begin position="404"/>
        <end position="568"/>
    </location>
</feature>
<dbReference type="Pfam" id="PF06276">
    <property type="entry name" value="FhuF"/>
    <property type="match status" value="1"/>
</dbReference>
<protein>
    <submittedName>
        <fullName evidence="5">Siderophore synthetase component</fullName>
    </submittedName>
</protein>
<dbReference type="AlphaFoldDB" id="A0A7W9LL56"/>
<evidence type="ECO:0000313" key="5">
    <source>
        <dbReference type="EMBL" id="MBB5787752.1"/>
    </source>
</evidence>
<comment type="similarity">
    <text evidence="2">Belongs to the IucA/IucC family.</text>
</comment>